<protein>
    <submittedName>
        <fullName evidence="2">Uncharacterized protein</fullName>
    </submittedName>
</protein>
<name>A0A6A5W127_9PLEO</name>
<keyword evidence="3" id="KW-1185">Reference proteome</keyword>
<keyword evidence="1" id="KW-0732">Signal</keyword>
<gene>
    <name evidence="2" type="ORF">P154DRAFT_582386</name>
</gene>
<feature type="chain" id="PRO_5025338431" evidence="1">
    <location>
        <begin position="24"/>
        <end position="124"/>
    </location>
</feature>
<reference evidence="2" key="1">
    <citation type="journal article" date="2020" name="Stud. Mycol.">
        <title>101 Dothideomycetes genomes: a test case for predicting lifestyles and emergence of pathogens.</title>
        <authorList>
            <person name="Haridas S."/>
            <person name="Albert R."/>
            <person name="Binder M."/>
            <person name="Bloem J."/>
            <person name="Labutti K."/>
            <person name="Salamov A."/>
            <person name="Andreopoulos B."/>
            <person name="Baker S."/>
            <person name="Barry K."/>
            <person name="Bills G."/>
            <person name="Bluhm B."/>
            <person name="Cannon C."/>
            <person name="Castanera R."/>
            <person name="Culley D."/>
            <person name="Daum C."/>
            <person name="Ezra D."/>
            <person name="Gonzalez J."/>
            <person name="Henrissat B."/>
            <person name="Kuo A."/>
            <person name="Liang C."/>
            <person name="Lipzen A."/>
            <person name="Lutzoni F."/>
            <person name="Magnuson J."/>
            <person name="Mondo S."/>
            <person name="Nolan M."/>
            <person name="Ohm R."/>
            <person name="Pangilinan J."/>
            <person name="Park H.-J."/>
            <person name="Ramirez L."/>
            <person name="Alfaro M."/>
            <person name="Sun H."/>
            <person name="Tritt A."/>
            <person name="Yoshinaga Y."/>
            <person name="Zwiers L.-H."/>
            <person name="Turgeon B."/>
            <person name="Goodwin S."/>
            <person name="Spatafora J."/>
            <person name="Crous P."/>
            <person name="Grigoriev I."/>
        </authorList>
    </citation>
    <scope>NUCLEOTIDE SEQUENCE</scope>
    <source>
        <strain evidence="2">CBS 123094</strain>
    </source>
</reference>
<dbReference type="Proteomes" id="UP000799779">
    <property type="component" value="Unassembled WGS sequence"/>
</dbReference>
<evidence type="ECO:0000313" key="2">
    <source>
        <dbReference type="EMBL" id="KAF1993841.1"/>
    </source>
</evidence>
<accession>A0A6A5W127</accession>
<evidence type="ECO:0000313" key="3">
    <source>
        <dbReference type="Proteomes" id="UP000799779"/>
    </source>
</evidence>
<proteinExistence type="predicted"/>
<dbReference type="AlphaFoldDB" id="A0A6A5W127"/>
<evidence type="ECO:0000256" key="1">
    <source>
        <dbReference type="SAM" id="SignalP"/>
    </source>
</evidence>
<dbReference type="EMBL" id="ML977683">
    <property type="protein sequence ID" value="KAF1993841.1"/>
    <property type="molecule type" value="Genomic_DNA"/>
</dbReference>
<feature type="signal peptide" evidence="1">
    <location>
        <begin position="1"/>
        <end position="23"/>
    </location>
</feature>
<sequence>MHLCNPIIPALFLLASTLPLVVSYKITYFSKPNCTVDSIIGEHSLINPVLGCTPEFAGKARSIYIEKDFDFDDDMMLTLFSDESCKPENEIAHGDNIDDDGEDGNCLTIKDDQQLMGVSVDILP</sequence>
<organism evidence="2 3">
    <name type="scientific">Amniculicola lignicola CBS 123094</name>
    <dbReference type="NCBI Taxonomy" id="1392246"/>
    <lineage>
        <taxon>Eukaryota</taxon>
        <taxon>Fungi</taxon>
        <taxon>Dikarya</taxon>
        <taxon>Ascomycota</taxon>
        <taxon>Pezizomycotina</taxon>
        <taxon>Dothideomycetes</taxon>
        <taxon>Pleosporomycetidae</taxon>
        <taxon>Pleosporales</taxon>
        <taxon>Amniculicolaceae</taxon>
        <taxon>Amniculicola</taxon>
    </lineage>
</organism>